<protein>
    <submittedName>
        <fullName evidence="1">Uncharacterized protein</fullName>
    </submittedName>
</protein>
<gene>
    <name evidence="1" type="ORF">BDU57DRAFT_350011</name>
</gene>
<keyword evidence="2" id="KW-1185">Reference proteome</keyword>
<evidence type="ECO:0000313" key="2">
    <source>
        <dbReference type="Proteomes" id="UP000800096"/>
    </source>
</evidence>
<accession>A0A6A5QD09</accession>
<dbReference type="EMBL" id="ML979139">
    <property type="protein sequence ID" value="KAF1913269.1"/>
    <property type="molecule type" value="Genomic_DNA"/>
</dbReference>
<name>A0A6A5QD09_AMPQU</name>
<sequence length="155" mass="18203">MKLEFAQRTTQLLRESAVRTSHPDKRWARTRRMFIQCTKSARYLLGFIPLKSFEMRLRYRSLQTARTPQRTHSVPHPRTEPLQQQLPPVLIKPIQIGCGIAEFRQRCQLSQHISTHIITFTSKTCVNESNHILSRACTQGIRNIFYILCNSYTFK</sequence>
<reference evidence="1" key="1">
    <citation type="journal article" date="2020" name="Stud. Mycol.">
        <title>101 Dothideomycetes genomes: a test case for predicting lifestyles and emergence of pathogens.</title>
        <authorList>
            <person name="Haridas S."/>
            <person name="Albert R."/>
            <person name="Binder M."/>
            <person name="Bloem J."/>
            <person name="Labutti K."/>
            <person name="Salamov A."/>
            <person name="Andreopoulos B."/>
            <person name="Baker S."/>
            <person name="Barry K."/>
            <person name="Bills G."/>
            <person name="Bluhm B."/>
            <person name="Cannon C."/>
            <person name="Castanera R."/>
            <person name="Culley D."/>
            <person name="Daum C."/>
            <person name="Ezra D."/>
            <person name="Gonzalez J."/>
            <person name="Henrissat B."/>
            <person name="Kuo A."/>
            <person name="Liang C."/>
            <person name="Lipzen A."/>
            <person name="Lutzoni F."/>
            <person name="Magnuson J."/>
            <person name="Mondo S."/>
            <person name="Nolan M."/>
            <person name="Ohm R."/>
            <person name="Pangilinan J."/>
            <person name="Park H.-J."/>
            <person name="Ramirez L."/>
            <person name="Alfaro M."/>
            <person name="Sun H."/>
            <person name="Tritt A."/>
            <person name="Yoshinaga Y."/>
            <person name="Zwiers L.-H."/>
            <person name="Turgeon B."/>
            <person name="Goodwin S."/>
            <person name="Spatafora J."/>
            <person name="Crous P."/>
            <person name="Grigoriev I."/>
        </authorList>
    </citation>
    <scope>NUCLEOTIDE SEQUENCE</scope>
    <source>
        <strain evidence="1">HMLAC05119</strain>
    </source>
</reference>
<dbReference type="AlphaFoldDB" id="A0A6A5QD09"/>
<proteinExistence type="predicted"/>
<organism evidence="1 2">
    <name type="scientific">Ampelomyces quisqualis</name>
    <name type="common">Powdery mildew agent</name>
    <dbReference type="NCBI Taxonomy" id="50730"/>
    <lineage>
        <taxon>Eukaryota</taxon>
        <taxon>Fungi</taxon>
        <taxon>Dikarya</taxon>
        <taxon>Ascomycota</taxon>
        <taxon>Pezizomycotina</taxon>
        <taxon>Dothideomycetes</taxon>
        <taxon>Pleosporomycetidae</taxon>
        <taxon>Pleosporales</taxon>
        <taxon>Pleosporineae</taxon>
        <taxon>Phaeosphaeriaceae</taxon>
        <taxon>Ampelomyces</taxon>
    </lineage>
</organism>
<evidence type="ECO:0000313" key="1">
    <source>
        <dbReference type="EMBL" id="KAF1913269.1"/>
    </source>
</evidence>
<dbReference type="Proteomes" id="UP000800096">
    <property type="component" value="Unassembled WGS sequence"/>
</dbReference>